<keyword evidence="3" id="KW-1185">Reference proteome</keyword>
<reference evidence="1 3" key="1">
    <citation type="submission" date="2015-07" db="EMBL/GenBank/DDBJ databases">
        <authorList>
            <person name="O'Brien H.E."/>
            <person name="Thakur S."/>
            <person name="Gong Y."/>
            <person name="Wang P.W."/>
            <person name="Guttman D.S."/>
        </authorList>
    </citation>
    <scope>NUCLEOTIDE SEQUENCE [LARGE SCALE GENOMIC DNA]</scope>
    <source>
        <strain evidence="1 3">107</strain>
    </source>
</reference>
<dbReference type="EMBL" id="LGLK01000057">
    <property type="protein sequence ID" value="KPC17959.1"/>
    <property type="molecule type" value="Genomic_DNA"/>
</dbReference>
<dbReference type="Proteomes" id="UP000037943">
    <property type="component" value="Unassembled WGS sequence"/>
</dbReference>
<comment type="caution">
    <text evidence="1">The sequence shown here is derived from an EMBL/GenBank/DDBJ whole genome shotgun (WGS) entry which is preliminary data.</text>
</comment>
<proteinExistence type="predicted"/>
<name>A0ABR5KQB3_PSEAV</name>
<evidence type="ECO:0000313" key="3">
    <source>
        <dbReference type="Proteomes" id="UP000037943"/>
    </source>
</evidence>
<reference evidence="1 3" key="2">
    <citation type="submission" date="2015-10" db="EMBL/GenBank/DDBJ databases">
        <title>Comparative genomics and high-throughput reverse genetic screens identify a new phytobacterial MAMP and an Arabidopsis receptor required for immune elicitation.</title>
        <authorList>
            <person name="Mott G.A."/>
            <person name="Thakur S."/>
            <person name="Wang P.W."/>
            <person name="Desveaux D."/>
            <person name="Guttman D.S."/>
        </authorList>
    </citation>
    <scope>NUCLEOTIDE SEQUENCE [LARGE SCALE GENOMIC DNA]</scope>
    <source>
        <strain evidence="1 3">107</strain>
    </source>
</reference>
<organism evidence="1 3">
    <name type="scientific">Pseudomonas amygdali pv. lachrymans</name>
    <name type="common">Pseudomonas syringae pv. lachrymans</name>
    <dbReference type="NCBI Taxonomy" id="53707"/>
    <lineage>
        <taxon>Bacteria</taxon>
        <taxon>Pseudomonadati</taxon>
        <taxon>Pseudomonadota</taxon>
        <taxon>Gammaproteobacteria</taxon>
        <taxon>Pseudomonadales</taxon>
        <taxon>Pseudomonadaceae</taxon>
        <taxon>Pseudomonas</taxon>
        <taxon>Pseudomonas amygdali</taxon>
    </lineage>
</organism>
<dbReference type="EMBL" id="LGLK01000057">
    <property type="protein sequence ID" value="KPC17000.1"/>
    <property type="molecule type" value="Genomic_DNA"/>
</dbReference>
<evidence type="ECO:0000313" key="1">
    <source>
        <dbReference type="EMBL" id="KPC17000.1"/>
    </source>
</evidence>
<gene>
    <name evidence="1" type="ORF">AC499_0202</name>
    <name evidence="2" type="ORF">AC499_1161</name>
</gene>
<evidence type="ECO:0000313" key="2">
    <source>
        <dbReference type="EMBL" id="KPC17959.1"/>
    </source>
</evidence>
<sequence>MKQRYYQVAYKAYFAQFTAEQIINACADNKAMLAAYNITGDKAFLQAGSDLMRASAMASDLGL</sequence>
<protein>
    <submittedName>
        <fullName evidence="1">Uncharacterized protein</fullName>
    </submittedName>
</protein>
<accession>A0ABR5KQB3</accession>